<keyword evidence="6 15" id="KW-0808">Transferase</keyword>
<proteinExistence type="inferred from homology"/>
<evidence type="ECO:0000256" key="13">
    <source>
        <dbReference type="ARBA" id="ARBA00047654"/>
    </source>
</evidence>
<dbReference type="InterPro" id="IPR004839">
    <property type="entry name" value="Aminotransferase_I/II_large"/>
</dbReference>
<evidence type="ECO:0000256" key="9">
    <source>
        <dbReference type="ARBA" id="ARBA00023315"/>
    </source>
</evidence>
<evidence type="ECO:0000256" key="12">
    <source>
        <dbReference type="ARBA" id="ARBA00032773"/>
    </source>
</evidence>
<dbReference type="SUPFAM" id="SSF53383">
    <property type="entry name" value="PLP-dependent transferases"/>
    <property type="match status" value="1"/>
</dbReference>
<evidence type="ECO:0000256" key="15">
    <source>
        <dbReference type="RuleBase" id="RU910713"/>
    </source>
</evidence>
<dbReference type="InterPro" id="IPR015422">
    <property type="entry name" value="PyrdxlP-dep_Trfase_small"/>
</dbReference>
<dbReference type="EMBL" id="LPWG01000011">
    <property type="protein sequence ID" value="ODR99249.1"/>
    <property type="molecule type" value="Genomic_DNA"/>
</dbReference>
<evidence type="ECO:0000256" key="2">
    <source>
        <dbReference type="ARBA" id="ARBA00005029"/>
    </source>
</evidence>
<evidence type="ECO:0000256" key="1">
    <source>
        <dbReference type="ARBA" id="ARBA00001933"/>
    </source>
</evidence>
<keyword evidence="18" id="KW-1185">Reference proteome</keyword>
<dbReference type="UniPathway" id="UPA00251">
    <property type="reaction ID" value="UER00375"/>
</dbReference>
<dbReference type="RefSeq" id="WP_069437188.1">
    <property type="nucleotide sequence ID" value="NZ_LPWG01000011.1"/>
</dbReference>
<dbReference type="InterPro" id="IPR050087">
    <property type="entry name" value="AON_synthase_class-II"/>
</dbReference>
<dbReference type="GO" id="GO:0006782">
    <property type="term" value="P:protoporphyrinogen IX biosynthetic process"/>
    <property type="evidence" value="ECO:0007669"/>
    <property type="project" value="UniProtKB-UniRule"/>
</dbReference>
<accession>A0A1E3W0F6</accession>
<comment type="subunit">
    <text evidence="4">Homodimer.</text>
</comment>
<evidence type="ECO:0000313" key="18">
    <source>
        <dbReference type="Proteomes" id="UP000094501"/>
    </source>
</evidence>
<dbReference type="PANTHER" id="PTHR13693:SF102">
    <property type="entry name" value="2-AMINO-3-KETOBUTYRATE COENZYME A LIGASE, MITOCHONDRIAL"/>
    <property type="match status" value="1"/>
</dbReference>
<name>A0A1E3W0F6_9HYPH</name>
<dbReference type="GO" id="GO:0030170">
    <property type="term" value="F:pyridoxal phosphate binding"/>
    <property type="evidence" value="ECO:0007669"/>
    <property type="project" value="UniProtKB-UniRule"/>
</dbReference>
<evidence type="ECO:0000313" key="17">
    <source>
        <dbReference type="EMBL" id="ODR99249.1"/>
    </source>
</evidence>
<dbReference type="FunFam" id="3.40.640.10:FF:000006">
    <property type="entry name" value="5-aminolevulinate synthase, mitochondrial"/>
    <property type="match status" value="1"/>
</dbReference>
<evidence type="ECO:0000256" key="14">
    <source>
        <dbReference type="RuleBase" id="RU003693"/>
    </source>
</evidence>
<evidence type="ECO:0000256" key="10">
    <source>
        <dbReference type="ARBA" id="ARBA00031691"/>
    </source>
</evidence>
<dbReference type="STRING" id="1774968.AUC68_04405"/>
<evidence type="ECO:0000256" key="4">
    <source>
        <dbReference type="ARBA" id="ARBA00011738"/>
    </source>
</evidence>
<dbReference type="InterPro" id="IPR001917">
    <property type="entry name" value="Aminotrans_II_pyridoxalP_BS"/>
</dbReference>
<comment type="caution">
    <text evidence="17">The sequence shown here is derived from an EMBL/GenBank/DDBJ whole genome shotgun (WGS) entry which is preliminary data.</text>
</comment>
<evidence type="ECO:0000256" key="11">
    <source>
        <dbReference type="ARBA" id="ARBA00031945"/>
    </source>
</evidence>
<evidence type="ECO:0000259" key="16">
    <source>
        <dbReference type="Pfam" id="PF00155"/>
    </source>
</evidence>
<dbReference type="PANTHER" id="PTHR13693">
    <property type="entry name" value="CLASS II AMINOTRANSFERASE/8-AMINO-7-OXONONANOATE SYNTHASE"/>
    <property type="match status" value="1"/>
</dbReference>
<organism evidence="17 18">
    <name type="scientific">Methyloceanibacter methanicus</name>
    <dbReference type="NCBI Taxonomy" id="1774968"/>
    <lineage>
        <taxon>Bacteria</taxon>
        <taxon>Pseudomonadati</taxon>
        <taxon>Pseudomonadota</taxon>
        <taxon>Alphaproteobacteria</taxon>
        <taxon>Hyphomicrobiales</taxon>
        <taxon>Hyphomicrobiaceae</taxon>
        <taxon>Methyloceanibacter</taxon>
    </lineage>
</organism>
<comment type="catalytic activity">
    <reaction evidence="13 15">
        <text>succinyl-CoA + glycine + H(+) = 5-aminolevulinate + CO2 + CoA</text>
        <dbReference type="Rhea" id="RHEA:12921"/>
        <dbReference type="ChEBI" id="CHEBI:15378"/>
        <dbReference type="ChEBI" id="CHEBI:16526"/>
        <dbReference type="ChEBI" id="CHEBI:57287"/>
        <dbReference type="ChEBI" id="CHEBI:57292"/>
        <dbReference type="ChEBI" id="CHEBI:57305"/>
        <dbReference type="ChEBI" id="CHEBI:356416"/>
        <dbReference type="EC" id="2.3.1.37"/>
    </reaction>
</comment>
<dbReference type="Gene3D" id="3.40.640.10">
    <property type="entry name" value="Type I PLP-dependent aspartate aminotransferase-like (Major domain)"/>
    <property type="match status" value="1"/>
</dbReference>
<protein>
    <recommendedName>
        <fullName evidence="5 15">5-aminolevulinate synthase</fullName>
        <ecNumber evidence="5 15">2.3.1.37</ecNumber>
    </recommendedName>
    <alternativeName>
        <fullName evidence="10 15">5-aminolevulinic acid synthase</fullName>
    </alternativeName>
    <alternativeName>
        <fullName evidence="11 15">Delta-ALA synthase</fullName>
    </alternativeName>
    <alternativeName>
        <fullName evidence="12 15">Delta-aminolevulinate synthase</fullName>
    </alternativeName>
</protein>
<dbReference type="Proteomes" id="UP000094501">
    <property type="component" value="Unassembled WGS sequence"/>
</dbReference>
<keyword evidence="9 15" id="KW-0012">Acyltransferase</keyword>
<evidence type="ECO:0000256" key="7">
    <source>
        <dbReference type="ARBA" id="ARBA00022898"/>
    </source>
</evidence>
<evidence type="ECO:0000256" key="3">
    <source>
        <dbReference type="ARBA" id="ARBA00008392"/>
    </source>
</evidence>
<sequence length="409" mass="44631">MDYENRFRQHLESLHQEGRYRVFADLKRRCGAFPVADHFTESGTRDVAVWCSNDYLGMSQHPTVRAAMHEAIDAVGAGSGGTRNISGTTHYHVELEQELADLHNKEAALLFTSAYIANDATLSTLTRLIPGLQIFSDEKNHARSRASGMAAGPSHIFRHNDLEHLECFLQSVPLDTPKLIAFESVYSMDGHIAPIGEVCDLADKYNALTYLDEVHAVGLYGPRGGGIAELEGVMDRVDIINGTLAKGFGVMGGYIAASRACCDAIRSYAPGFIFTTSLAPAVAAGALASIRHLKRSDVERTRHRERVQTLKTMLADVGLPVMDNPSHIVPVMIGDPVHCKAVTDTLLTQYGIYVQPINYPTVPRGTERMRLTPSPVHSDAQMAYLVGALSELWAACPVANGQYVRLAAE</sequence>
<dbReference type="EC" id="2.3.1.37" evidence="5 15"/>
<dbReference type="InterPro" id="IPR015424">
    <property type="entry name" value="PyrdxlP-dep_Trfase"/>
</dbReference>
<dbReference type="AlphaFoldDB" id="A0A1E3W0F6"/>
<gene>
    <name evidence="17" type="ORF">AUC68_04405</name>
</gene>
<evidence type="ECO:0000256" key="8">
    <source>
        <dbReference type="ARBA" id="ARBA00023133"/>
    </source>
</evidence>
<dbReference type="Pfam" id="PF00155">
    <property type="entry name" value="Aminotran_1_2"/>
    <property type="match status" value="1"/>
</dbReference>
<comment type="pathway">
    <text evidence="2 15">Porphyrin-containing compound metabolism; protoporphyrin-IX biosynthesis; 5-aminolevulinate from glycine: step 1/1.</text>
</comment>
<dbReference type="InterPro" id="IPR015421">
    <property type="entry name" value="PyrdxlP-dep_Trfase_major"/>
</dbReference>
<keyword evidence="8 15" id="KW-0350">Heme biosynthesis</keyword>
<dbReference type="Gene3D" id="3.90.1150.10">
    <property type="entry name" value="Aspartate Aminotransferase, domain 1"/>
    <property type="match status" value="1"/>
</dbReference>
<reference evidence="17 18" key="1">
    <citation type="journal article" date="2016" name="Environ. Microbiol.">
        <title>New Methyloceanibacter diversity from North Sea sediments includes methanotroph containing solely the soluble methane monooxygenase.</title>
        <authorList>
            <person name="Vekeman B."/>
            <person name="Kerckhof F.M."/>
            <person name="Cremers G."/>
            <person name="de Vos P."/>
            <person name="Vandamme P."/>
            <person name="Boon N."/>
            <person name="Op den Camp H.J."/>
            <person name="Heylen K."/>
        </authorList>
    </citation>
    <scope>NUCLEOTIDE SEQUENCE [LARGE SCALE GENOMIC DNA]</scope>
    <source>
        <strain evidence="17 18">R-67174</strain>
    </source>
</reference>
<evidence type="ECO:0000256" key="5">
    <source>
        <dbReference type="ARBA" id="ARBA00013257"/>
    </source>
</evidence>
<dbReference type="NCBIfam" id="TIGR01821">
    <property type="entry name" value="5aminolev_synth"/>
    <property type="match status" value="1"/>
</dbReference>
<dbReference type="PROSITE" id="PS00599">
    <property type="entry name" value="AA_TRANSFER_CLASS_2"/>
    <property type="match status" value="1"/>
</dbReference>
<dbReference type="OrthoDB" id="9807157at2"/>
<evidence type="ECO:0000256" key="6">
    <source>
        <dbReference type="ARBA" id="ARBA00022679"/>
    </source>
</evidence>
<comment type="cofactor">
    <cofactor evidence="1 14">
        <name>pyridoxal 5'-phosphate</name>
        <dbReference type="ChEBI" id="CHEBI:597326"/>
    </cofactor>
</comment>
<dbReference type="InterPro" id="IPR010961">
    <property type="entry name" value="4pyrrol_synth_NH2levulA_synth"/>
</dbReference>
<feature type="domain" description="Aminotransferase class I/classII large" evidence="16">
    <location>
        <begin position="46"/>
        <end position="389"/>
    </location>
</feature>
<dbReference type="CDD" id="cd06454">
    <property type="entry name" value="KBL_like"/>
    <property type="match status" value="1"/>
</dbReference>
<comment type="similarity">
    <text evidence="3 14">Belongs to the class-II pyridoxal-phosphate-dependent aminotransferase family.</text>
</comment>
<dbReference type="GO" id="GO:0003870">
    <property type="term" value="F:5-aminolevulinate synthase activity"/>
    <property type="evidence" value="ECO:0007669"/>
    <property type="project" value="UniProtKB-EC"/>
</dbReference>
<keyword evidence="7 14" id="KW-0663">Pyridoxal phosphate</keyword>